<gene>
    <name evidence="1" type="ORF">ACFPQ6_13550</name>
</gene>
<protein>
    <submittedName>
        <fullName evidence="1">Uncharacterized protein</fullName>
    </submittedName>
</protein>
<dbReference type="Proteomes" id="UP001595979">
    <property type="component" value="Unassembled WGS sequence"/>
</dbReference>
<keyword evidence="2" id="KW-1185">Reference proteome</keyword>
<proteinExistence type="predicted"/>
<evidence type="ECO:0000313" key="1">
    <source>
        <dbReference type="EMBL" id="MFC5849333.1"/>
    </source>
</evidence>
<sequence length="103" mass="11409">MTPDPYPPGFARLAPRLQVIWLHFRGLGPQGGASSPVHLQHLLGGGPQHYTAMVRTLAHHQYLLPTGRGDTYRGRQLPHYRACTPGEYARVIPLSKEPHESAP</sequence>
<dbReference type="RefSeq" id="WP_380050399.1">
    <property type="nucleotide sequence ID" value="NZ_JBHSOH010000020.1"/>
</dbReference>
<dbReference type="EMBL" id="JBHSOH010000020">
    <property type="protein sequence ID" value="MFC5849333.1"/>
    <property type="molecule type" value="Genomic_DNA"/>
</dbReference>
<accession>A0ABW1DMY3</accession>
<evidence type="ECO:0000313" key="2">
    <source>
        <dbReference type="Proteomes" id="UP001595979"/>
    </source>
</evidence>
<reference evidence="2" key="1">
    <citation type="journal article" date="2019" name="Int. J. Syst. Evol. Microbiol.">
        <title>The Global Catalogue of Microorganisms (GCM) 10K type strain sequencing project: providing services to taxonomists for standard genome sequencing and annotation.</title>
        <authorList>
            <consortium name="The Broad Institute Genomics Platform"/>
            <consortium name="The Broad Institute Genome Sequencing Center for Infectious Disease"/>
            <person name="Wu L."/>
            <person name="Ma J."/>
        </authorList>
    </citation>
    <scope>NUCLEOTIDE SEQUENCE [LARGE SCALE GENOMIC DNA]</scope>
    <source>
        <strain evidence="2">CGMCC 1.15053</strain>
    </source>
</reference>
<name>A0ABW1DMY3_9DEIO</name>
<organism evidence="1 2">
    <name type="scientific">Deinococcus petrolearius</name>
    <dbReference type="NCBI Taxonomy" id="1751295"/>
    <lineage>
        <taxon>Bacteria</taxon>
        <taxon>Thermotogati</taxon>
        <taxon>Deinococcota</taxon>
        <taxon>Deinococci</taxon>
        <taxon>Deinococcales</taxon>
        <taxon>Deinococcaceae</taxon>
        <taxon>Deinococcus</taxon>
    </lineage>
</organism>
<comment type="caution">
    <text evidence="1">The sequence shown here is derived from an EMBL/GenBank/DDBJ whole genome shotgun (WGS) entry which is preliminary data.</text>
</comment>